<gene>
    <name evidence="2" type="ORF">ENR01_01265</name>
</gene>
<dbReference type="InterPro" id="IPR051790">
    <property type="entry name" value="Cytochrome_c-biogenesis_DsbD"/>
</dbReference>
<sequence>MDTILYASLISAFIAGMIALFAPCCVTYLLPAYLGNVFRERSRVLFMTMVFSLGIFLVMLPAVLGVQIVSSFVFRYHNQIYLTGGIVMVLAGILAFLGIKLPMPRLKQPEMGERPDVLSIFTLGVISGITSACCAPVLVGVLTLSLLAPSFWLAILVGAFYVLGMVFPLYGMSYLLDREKVLTGAWLKKPLGEFSALGKHFVILRSNLIAGLIFLAMGVLVIYLTLATDFAMEEAAQWMGRRASQIKQIFEQVPLANFVFGIAVLLVFGFFLSKTFRVKNGK</sequence>
<organism evidence="2">
    <name type="scientific">candidate division WWE3 bacterium</name>
    <dbReference type="NCBI Taxonomy" id="2053526"/>
    <lineage>
        <taxon>Bacteria</taxon>
        <taxon>Katanobacteria</taxon>
    </lineage>
</organism>
<feature type="transmembrane region" description="Helical" evidence="1">
    <location>
        <begin position="6"/>
        <end position="32"/>
    </location>
</feature>
<comment type="caution">
    <text evidence="2">The sequence shown here is derived from an EMBL/GenBank/DDBJ whole genome shotgun (WGS) entry which is preliminary data.</text>
</comment>
<dbReference type="PANTHER" id="PTHR31272">
    <property type="entry name" value="CYTOCHROME C-TYPE BIOGENESIS PROTEIN HI_1454-RELATED"/>
    <property type="match status" value="1"/>
</dbReference>
<evidence type="ECO:0000313" key="2">
    <source>
        <dbReference type="EMBL" id="HEX61769.1"/>
    </source>
</evidence>
<dbReference type="EMBL" id="DSPJ01000038">
    <property type="protein sequence ID" value="HEX61769.1"/>
    <property type="molecule type" value="Genomic_DNA"/>
</dbReference>
<accession>A0A831Z2E6</accession>
<keyword evidence="1" id="KW-1133">Transmembrane helix</keyword>
<evidence type="ECO:0008006" key="3">
    <source>
        <dbReference type="Google" id="ProtNLM"/>
    </source>
</evidence>
<feature type="transmembrane region" description="Helical" evidence="1">
    <location>
        <begin position="150"/>
        <end position="170"/>
    </location>
</feature>
<feature type="transmembrane region" description="Helical" evidence="1">
    <location>
        <begin position="252"/>
        <end position="272"/>
    </location>
</feature>
<dbReference type="AlphaFoldDB" id="A0A831Z2E6"/>
<feature type="transmembrane region" description="Helical" evidence="1">
    <location>
        <begin position="120"/>
        <end position="144"/>
    </location>
</feature>
<reference evidence="2" key="1">
    <citation type="journal article" date="2020" name="mSystems">
        <title>Genome- and Community-Level Interaction Insights into Carbon Utilization and Element Cycling Functions of Hydrothermarchaeota in Hydrothermal Sediment.</title>
        <authorList>
            <person name="Zhou Z."/>
            <person name="Liu Y."/>
            <person name="Xu W."/>
            <person name="Pan J."/>
            <person name="Luo Z.H."/>
            <person name="Li M."/>
        </authorList>
    </citation>
    <scope>NUCLEOTIDE SEQUENCE [LARGE SCALE GENOMIC DNA]</scope>
    <source>
        <strain evidence="2">SpSt-361</strain>
    </source>
</reference>
<keyword evidence="1" id="KW-0812">Transmembrane</keyword>
<feature type="transmembrane region" description="Helical" evidence="1">
    <location>
        <begin position="208"/>
        <end position="232"/>
    </location>
</feature>
<proteinExistence type="predicted"/>
<keyword evidence="1" id="KW-0472">Membrane</keyword>
<feature type="transmembrane region" description="Helical" evidence="1">
    <location>
        <begin position="44"/>
        <end position="68"/>
    </location>
</feature>
<evidence type="ECO:0000256" key="1">
    <source>
        <dbReference type="SAM" id="Phobius"/>
    </source>
</evidence>
<protein>
    <recommendedName>
        <fullName evidence="3">Cytochrome c biogenesis protein CcdA</fullName>
    </recommendedName>
</protein>
<name>A0A831Z2E6_UNCKA</name>
<feature type="transmembrane region" description="Helical" evidence="1">
    <location>
        <begin position="80"/>
        <end position="99"/>
    </location>
</feature>
<dbReference type="PANTHER" id="PTHR31272:SF9">
    <property type="entry name" value="BLL1027 PROTEIN"/>
    <property type="match status" value="1"/>
</dbReference>